<keyword evidence="5" id="KW-1185">Reference proteome</keyword>
<organism evidence="4 5">
    <name type="scientific">Handroanthus impetiginosus</name>
    <dbReference type="NCBI Taxonomy" id="429701"/>
    <lineage>
        <taxon>Eukaryota</taxon>
        <taxon>Viridiplantae</taxon>
        <taxon>Streptophyta</taxon>
        <taxon>Embryophyta</taxon>
        <taxon>Tracheophyta</taxon>
        <taxon>Spermatophyta</taxon>
        <taxon>Magnoliopsida</taxon>
        <taxon>eudicotyledons</taxon>
        <taxon>Gunneridae</taxon>
        <taxon>Pentapetalae</taxon>
        <taxon>asterids</taxon>
        <taxon>lamiids</taxon>
        <taxon>Lamiales</taxon>
        <taxon>Bignoniaceae</taxon>
        <taxon>Crescentiina</taxon>
        <taxon>Tabebuia alliance</taxon>
        <taxon>Handroanthus</taxon>
    </lineage>
</organism>
<feature type="region of interest" description="Disordered" evidence="1">
    <location>
        <begin position="71"/>
        <end position="93"/>
    </location>
</feature>
<evidence type="ECO:0000259" key="3">
    <source>
        <dbReference type="Pfam" id="PF14383"/>
    </source>
</evidence>
<sequence>MGKHWMYWVSGGGGGGGCGIEAPRNSLELEDKTTINAASKSAMKEEEEEEENLNFPVGIQIKTSLIHGNISSSQRISTSGSKSRSDDCCSINSPGTKTPNLVARLMGLDLLPECSSPSISSSTQIKSHSHLNQRKYRNNFRSNRSFFDDDISIGTRSLPETPRISSARRSDVEYQTHRLSLQMNKENINEEFAEKMVVRRGRFKLQQQDENRSPGHYAKQIVKQVKESVSRRVGLDITNREHIRRDENLLLQKPTKKNSKILTRFDEEKSPRVSSASDFPLKLKSHVIIPFQEHKQKQQKDCKKVGKCSKKLPSKASDYAIKKKKEEPFVRTTATNKVNLRDKKSKRTPLSSDILNISGQTLLQVKKDPSRPPTKLPQKQLQLSDALSSKKSTQLYSTPRHSYKHPDKIFTLPENVPPDNTNGCATALPGGAVAEYGSYIQTILKCAGITNSMITPLTLTKWHAPSHPIDPSIFYQLEFFQPATTTSTVGPGGSTILRPRCNRKLIFELVDEILAEILRPPYDLKLICADDHFPLIKELCNKIDSFPAAKCLVLEDIDKLIDRDLCKSQLNGFCEEENERLVCEIEGEIVGWLVGETVAEMGGGTAEERTETDRCHVGSLSRDVIPLVG</sequence>
<feature type="domain" description="DUF4378" evidence="2">
    <location>
        <begin position="438"/>
        <end position="596"/>
    </location>
</feature>
<dbReference type="Proteomes" id="UP000231279">
    <property type="component" value="Unassembled WGS sequence"/>
</dbReference>
<dbReference type="InterPro" id="IPR032795">
    <property type="entry name" value="DUF3741-assoc"/>
</dbReference>
<comment type="caution">
    <text evidence="4">The sequence shown here is derived from an EMBL/GenBank/DDBJ whole genome shotgun (WGS) entry which is preliminary data.</text>
</comment>
<dbReference type="OrthoDB" id="1939700at2759"/>
<dbReference type="Pfam" id="PF14309">
    <property type="entry name" value="DUF4378"/>
    <property type="match status" value="1"/>
</dbReference>
<feature type="compositionally biased region" description="Polar residues" evidence="1">
    <location>
        <begin position="377"/>
        <end position="400"/>
    </location>
</feature>
<dbReference type="STRING" id="429701.A0A2G9GK09"/>
<reference evidence="5" key="1">
    <citation type="journal article" date="2018" name="Gigascience">
        <title>Genome assembly of the Pink Ipe (Handroanthus impetiginosus, Bignoniaceae), a highly valued, ecologically keystone Neotropical timber forest tree.</title>
        <authorList>
            <person name="Silva-Junior O.B."/>
            <person name="Grattapaglia D."/>
            <person name="Novaes E."/>
            <person name="Collevatti R.G."/>
        </authorList>
    </citation>
    <scope>NUCLEOTIDE SEQUENCE [LARGE SCALE GENOMIC DNA]</scope>
    <source>
        <strain evidence="5">cv. UFG-1</strain>
    </source>
</reference>
<dbReference type="AlphaFoldDB" id="A0A2G9GK09"/>
<evidence type="ECO:0000259" key="2">
    <source>
        <dbReference type="Pfam" id="PF14309"/>
    </source>
</evidence>
<evidence type="ECO:0000313" key="4">
    <source>
        <dbReference type="EMBL" id="PIN05613.1"/>
    </source>
</evidence>
<feature type="region of interest" description="Disordered" evidence="1">
    <location>
        <begin position="365"/>
        <end position="404"/>
    </location>
</feature>
<dbReference type="PANTHER" id="PTHR37751">
    <property type="entry name" value="LOW PROTEIN: M-PHASE INDUCER PHOSPHATASE-LIKE PROTEIN"/>
    <property type="match status" value="1"/>
</dbReference>
<dbReference type="EMBL" id="NKXS01004707">
    <property type="protein sequence ID" value="PIN05613.1"/>
    <property type="molecule type" value="Genomic_DNA"/>
</dbReference>
<protein>
    <recommendedName>
        <fullName evidence="6">DUF3741 domain-containing protein</fullName>
    </recommendedName>
</protein>
<dbReference type="PANTHER" id="PTHR37751:SF1">
    <property type="entry name" value="LOW PROTEIN: M-PHASE INDUCER PHOSPHATASE-LIKE PROTEIN"/>
    <property type="match status" value="1"/>
</dbReference>
<proteinExistence type="predicted"/>
<evidence type="ECO:0008006" key="6">
    <source>
        <dbReference type="Google" id="ProtNLM"/>
    </source>
</evidence>
<name>A0A2G9GK09_9LAMI</name>
<evidence type="ECO:0000313" key="5">
    <source>
        <dbReference type="Proteomes" id="UP000231279"/>
    </source>
</evidence>
<accession>A0A2G9GK09</accession>
<feature type="domain" description="DUF3741" evidence="3">
    <location>
        <begin position="92"/>
        <end position="113"/>
    </location>
</feature>
<dbReference type="PROSITE" id="PS51257">
    <property type="entry name" value="PROKAR_LIPOPROTEIN"/>
    <property type="match status" value="1"/>
</dbReference>
<gene>
    <name evidence="4" type="ORF">CDL12_21847</name>
</gene>
<dbReference type="Pfam" id="PF14383">
    <property type="entry name" value="VARLMGL"/>
    <property type="match status" value="1"/>
</dbReference>
<feature type="compositionally biased region" description="Low complexity" evidence="1">
    <location>
        <begin position="71"/>
        <end position="82"/>
    </location>
</feature>
<evidence type="ECO:0000256" key="1">
    <source>
        <dbReference type="SAM" id="MobiDB-lite"/>
    </source>
</evidence>
<dbReference type="InterPro" id="IPR025486">
    <property type="entry name" value="DUF4378"/>
</dbReference>